<reference evidence="3" key="2">
    <citation type="submission" date="2019-10" db="EMBL/GenBank/DDBJ databases">
        <title>Conservation and host-specific expression of non-tandemly repeated heterogenous ribosome RNA gene in arbuscular mycorrhizal fungi.</title>
        <authorList>
            <person name="Maeda T."/>
            <person name="Kobayashi Y."/>
            <person name="Nakagawa T."/>
            <person name="Ezawa T."/>
            <person name="Yamaguchi K."/>
            <person name="Bino T."/>
            <person name="Nishimoto Y."/>
            <person name="Shigenobu S."/>
            <person name="Kawaguchi M."/>
        </authorList>
    </citation>
    <scope>NUCLEOTIDE SEQUENCE</scope>
    <source>
        <strain evidence="3">HR1</strain>
    </source>
</reference>
<organism evidence="2 4">
    <name type="scientific">Rhizophagus clarus</name>
    <dbReference type="NCBI Taxonomy" id="94130"/>
    <lineage>
        <taxon>Eukaryota</taxon>
        <taxon>Fungi</taxon>
        <taxon>Fungi incertae sedis</taxon>
        <taxon>Mucoromycota</taxon>
        <taxon>Glomeromycotina</taxon>
        <taxon>Glomeromycetes</taxon>
        <taxon>Glomerales</taxon>
        <taxon>Glomeraceae</taxon>
        <taxon>Rhizophagus</taxon>
    </lineage>
</organism>
<keyword evidence="4" id="KW-1185">Reference proteome</keyword>
<protein>
    <submittedName>
        <fullName evidence="3">Mating-type protein MAT-2-like</fullName>
    </submittedName>
</protein>
<dbReference type="Proteomes" id="UP000615446">
    <property type="component" value="Unassembled WGS sequence"/>
</dbReference>
<comment type="caution">
    <text evidence="2">The sequence shown here is derived from an EMBL/GenBank/DDBJ whole genome shotgun (WGS) entry which is preliminary data.</text>
</comment>
<dbReference type="EMBL" id="BLAL01000080">
    <property type="protein sequence ID" value="GES84542.1"/>
    <property type="molecule type" value="Genomic_DNA"/>
</dbReference>
<dbReference type="Pfam" id="PF00505">
    <property type="entry name" value="HMG_box"/>
    <property type="match status" value="1"/>
</dbReference>
<evidence type="ECO:0000313" key="4">
    <source>
        <dbReference type="Proteomes" id="UP000247702"/>
    </source>
</evidence>
<reference evidence="2 4" key="1">
    <citation type="submission" date="2017-11" db="EMBL/GenBank/DDBJ databases">
        <title>The genome of Rhizophagus clarus HR1 reveals common genetic basis of auxotrophy among arbuscular mycorrhizal fungi.</title>
        <authorList>
            <person name="Kobayashi Y."/>
        </authorList>
    </citation>
    <scope>NUCLEOTIDE SEQUENCE [LARGE SCALE GENOMIC DNA]</scope>
    <source>
        <strain evidence="2 4">HR1</strain>
    </source>
</reference>
<name>A0A2Z6S5C3_9GLOM</name>
<accession>A0A2Z6S5C3</accession>
<dbReference type="Gene3D" id="1.10.30.10">
    <property type="entry name" value="High mobility group box domain"/>
    <property type="match status" value="1"/>
</dbReference>
<feature type="domain" description="HMG box" evidence="1">
    <location>
        <begin position="20"/>
        <end position="70"/>
    </location>
</feature>
<dbReference type="EMBL" id="BEXD01002757">
    <property type="protein sequence ID" value="GBB99298.1"/>
    <property type="molecule type" value="Genomic_DNA"/>
</dbReference>
<gene>
    <name evidence="3" type="ORF">RCL2_001165700</name>
    <name evidence="2" type="ORF">RclHR1_03480002</name>
</gene>
<dbReference type="AlphaFoldDB" id="A0A2Z6S5C3"/>
<dbReference type="OrthoDB" id="2376828at2759"/>
<dbReference type="InterPro" id="IPR036910">
    <property type="entry name" value="HMG_box_dom_sf"/>
</dbReference>
<sequence length="72" mass="8660">MSVDELLKRMRKIDSSKLRKAPNCFIIYRTMWIECLKKEHTKLNLSEISTFIGTKWEHEPSKVKEFYKQLLA</sequence>
<evidence type="ECO:0000313" key="3">
    <source>
        <dbReference type="EMBL" id="GES84542.1"/>
    </source>
</evidence>
<dbReference type="Proteomes" id="UP000247702">
    <property type="component" value="Unassembled WGS sequence"/>
</dbReference>
<evidence type="ECO:0000313" key="2">
    <source>
        <dbReference type="EMBL" id="GBB99298.1"/>
    </source>
</evidence>
<proteinExistence type="predicted"/>
<dbReference type="InterPro" id="IPR009071">
    <property type="entry name" value="HMG_box_dom"/>
</dbReference>
<dbReference type="SUPFAM" id="SSF47095">
    <property type="entry name" value="HMG-box"/>
    <property type="match status" value="1"/>
</dbReference>
<evidence type="ECO:0000259" key="1">
    <source>
        <dbReference type="Pfam" id="PF00505"/>
    </source>
</evidence>